<reference evidence="1 2" key="1">
    <citation type="submission" date="2016-10" db="EMBL/GenBank/DDBJ databases">
        <authorList>
            <person name="de Groot N.N."/>
        </authorList>
    </citation>
    <scope>NUCLEOTIDE SEQUENCE [LARGE SCALE GENOMIC DNA]</scope>
    <source>
        <strain evidence="1 2">CGMCC 1.10836</strain>
    </source>
</reference>
<dbReference type="OrthoDB" id="9770450at2"/>
<dbReference type="GO" id="GO:0019068">
    <property type="term" value="P:virion assembly"/>
    <property type="evidence" value="ECO:0007669"/>
    <property type="project" value="InterPro"/>
</dbReference>
<dbReference type="STRING" id="1077947.SAMN05216227_10462"/>
<protein>
    <submittedName>
        <fullName evidence="1">Phage portal protein, lambda family</fullName>
    </submittedName>
</protein>
<keyword evidence="2" id="KW-1185">Reference proteome</keyword>
<proteinExistence type="predicted"/>
<evidence type="ECO:0000313" key="1">
    <source>
        <dbReference type="EMBL" id="SEO08985.1"/>
    </source>
</evidence>
<sequence>MTKTPPTIRWGLIDRAVALISPQAASQRYAARIALGNLRRAYDGSAKGRGTDGWTTSGKAADAEIGMAAPVLRDRMRDLVRNNPMAAKAVSVLVNSLVGTGIRPRAASADKALNKLVDNLWARWAVNFHANVSRVFHREVSHL</sequence>
<gene>
    <name evidence="1" type="ORF">SAMN05216227_10462</name>
</gene>
<dbReference type="Pfam" id="PF05136">
    <property type="entry name" value="Phage_portal_2"/>
    <property type="match status" value="1"/>
</dbReference>
<dbReference type="Proteomes" id="UP000183002">
    <property type="component" value="Unassembled WGS sequence"/>
</dbReference>
<evidence type="ECO:0000313" key="2">
    <source>
        <dbReference type="Proteomes" id="UP000183002"/>
    </source>
</evidence>
<dbReference type="GO" id="GO:0005198">
    <property type="term" value="F:structural molecule activity"/>
    <property type="evidence" value="ECO:0007669"/>
    <property type="project" value="InterPro"/>
</dbReference>
<dbReference type="EMBL" id="FOCO01000046">
    <property type="protein sequence ID" value="SEO08985.1"/>
    <property type="molecule type" value="Genomic_DNA"/>
</dbReference>
<name>A0A1H8LV44_9RHOB</name>
<dbReference type="InterPro" id="IPR006429">
    <property type="entry name" value="Phage_lambda_portal"/>
</dbReference>
<dbReference type="RefSeq" id="WP_050520798.1">
    <property type="nucleotide sequence ID" value="NZ_FOCO01000046.1"/>
</dbReference>
<dbReference type="AlphaFoldDB" id="A0A1H8LV44"/>
<organism evidence="1 2">
    <name type="scientific">Pseudorhodobacter antarcticus</name>
    <dbReference type="NCBI Taxonomy" id="1077947"/>
    <lineage>
        <taxon>Bacteria</taxon>
        <taxon>Pseudomonadati</taxon>
        <taxon>Pseudomonadota</taxon>
        <taxon>Alphaproteobacteria</taxon>
        <taxon>Rhodobacterales</taxon>
        <taxon>Paracoccaceae</taxon>
        <taxon>Pseudorhodobacter</taxon>
    </lineage>
</organism>
<accession>A0A1H8LV44</accession>